<keyword evidence="6" id="KW-1185">Reference proteome</keyword>
<dbReference type="SUPFAM" id="SSF53335">
    <property type="entry name" value="S-adenosyl-L-methionine-dependent methyltransferases"/>
    <property type="match status" value="1"/>
</dbReference>
<evidence type="ECO:0000313" key="6">
    <source>
        <dbReference type="Proteomes" id="UP001063698"/>
    </source>
</evidence>
<dbReference type="InterPro" id="IPR029063">
    <property type="entry name" value="SAM-dependent_MTases_sf"/>
</dbReference>
<name>A0A977K9C9_9CREN</name>
<dbReference type="PANTHER" id="PTHR42873">
    <property type="entry name" value="RIBOSOMAL RNA LARGE SUBUNIT METHYLTRANSFERASE"/>
    <property type="match status" value="1"/>
</dbReference>
<dbReference type="CDD" id="cd11572">
    <property type="entry name" value="RlmI_M_like"/>
    <property type="match status" value="1"/>
</dbReference>
<feature type="domain" description="RlmI-like PUA" evidence="4">
    <location>
        <begin position="9"/>
        <end position="61"/>
    </location>
</feature>
<reference evidence="5" key="1">
    <citation type="submission" date="2013-11" db="EMBL/GenBank/DDBJ databases">
        <title>Comparative genomics of Ignicoccus.</title>
        <authorList>
            <person name="Podar M."/>
        </authorList>
    </citation>
    <scope>NUCLEOTIDE SEQUENCE</scope>
    <source>
        <strain evidence="5">DSM 13166</strain>
    </source>
</reference>
<evidence type="ECO:0000313" key="5">
    <source>
        <dbReference type="EMBL" id="UXD21413.1"/>
    </source>
</evidence>
<evidence type="ECO:0000259" key="4">
    <source>
        <dbReference type="Pfam" id="PF17785"/>
    </source>
</evidence>
<dbReference type="GO" id="GO:0032259">
    <property type="term" value="P:methylation"/>
    <property type="evidence" value="ECO:0007669"/>
    <property type="project" value="UniProtKB-KW"/>
</dbReference>
<dbReference type="GO" id="GO:0008168">
    <property type="term" value="F:methyltransferase activity"/>
    <property type="evidence" value="ECO:0007669"/>
    <property type="project" value="UniProtKB-KW"/>
</dbReference>
<dbReference type="Gene3D" id="3.40.50.150">
    <property type="entry name" value="Vaccinia Virus protein VP39"/>
    <property type="match status" value="1"/>
</dbReference>
<keyword evidence="5" id="KW-0489">Methyltransferase</keyword>
<dbReference type="Pfam" id="PF03602">
    <property type="entry name" value="Cons_hypoth95"/>
    <property type="match status" value="1"/>
</dbReference>
<dbReference type="KEGG" id="ipc:IPA_04020"/>
<evidence type="ECO:0000256" key="2">
    <source>
        <dbReference type="ARBA" id="ARBA00022490"/>
    </source>
</evidence>
<dbReference type="PANTHER" id="PTHR42873:SF1">
    <property type="entry name" value="S-ADENOSYLMETHIONINE-DEPENDENT METHYLTRANSFERASE DOMAIN-CONTAINING PROTEIN"/>
    <property type="match status" value="1"/>
</dbReference>
<proteinExistence type="predicted"/>
<dbReference type="GO" id="GO:0003723">
    <property type="term" value="F:RNA binding"/>
    <property type="evidence" value="ECO:0007669"/>
    <property type="project" value="InterPro"/>
</dbReference>
<accession>A0A977K9C9</accession>
<dbReference type="Pfam" id="PF17785">
    <property type="entry name" value="PUA_3"/>
    <property type="match status" value="1"/>
</dbReference>
<sequence length="374" mass="42351">MLHVEVYGDGVKAIERGELIIYKRWVEKKPIKLGQMVELVSEDYVLGCGIWDRIGVRILSFEPCPSSIDDLIEENLMRAKKLRERVGYWNAYRLVHGDGDLFPGLVVDIYKDIAVLQSSSAAIDVLVDKIAAKVKKVTGVDTVVEKSVQRVRSKAGLRPRERTLIGSKKETVVEVDVEGIKYKVDVRGRKTGLYLDQRENRVLAQRISKNSSFLDLFSYTGGFGLNALHGGAKKVVFVDTDEQALKLLRENLKLNNIPENKVEIVKEDAWKYLRKTMKRRRSFDVVSVDPPALMDDLRNGYELYRSAYAGARAVGRNFLILSSCSRSMSRSLFLKAIYESLDEPYRVMEVRGSAPDHPTRVGIEDYLKTAFIGI</sequence>
<organism evidence="5 6">
    <name type="scientific">Ignicoccus pacificus DSM 13166</name>
    <dbReference type="NCBI Taxonomy" id="940294"/>
    <lineage>
        <taxon>Archaea</taxon>
        <taxon>Thermoproteota</taxon>
        <taxon>Thermoprotei</taxon>
        <taxon>Desulfurococcales</taxon>
        <taxon>Desulfurococcaceae</taxon>
        <taxon>Ignicoccus</taxon>
    </lineage>
</organism>
<keyword evidence="2" id="KW-0963">Cytoplasm</keyword>
<dbReference type="Gene3D" id="3.30.750.80">
    <property type="entry name" value="RNA methyltransferase domain (HRMD) like"/>
    <property type="match status" value="1"/>
</dbReference>
<evidence type="ECO:0000256" key="1">
    <source>
        <dbReference type="ARBA" id="ARBA00004496"/>
    </source>
</evidence>
<evidence type="ECO:0000256" key="3">
    <source>
        <dbReference type="ARBA" id="ARBA00022679"/>
    </source>
</evidence>
<dbReference type="InterPro" id="IPR041532">
    <property type="entry name" value="RlmI-like_PUA"/>
</dbReference>
<comment type="subcellular location">
    <subcellularLocation>
        <location evidence="1">Cytoplasm</location>
    </subcellularLocation>
</comment>
<dbReference type="EMBL" id="CP006868">
    <property type="protein sequence ID" value="UXD21413.1"/>
    <property type="molecule type" value="Genomic_DNA"/>
</dbReference>
<keyword evidence="3" id="KW-0808">Transferase</keyword>
<dbReference type="CDD" id="cd02440">
    <property type="entry name" value="AdoMet_MTases"/>
    <property type="match status" value="1"/>
</dbReference>
<dbReference type="GO" id="GO:0005737">
    <property type="term" value="C:cytoplasm"/>
    <property type="evidence" value="ECO:0007669"/>
    <property type="project" value="UniProtKB-SubCell"/>
</dbReference>
<protein>
    <submittedName>
        <fullName evidence="5">SAM-dependent methyltransferase</fullName>
    </submittedName>
</protein>
<gene>
    <name evidence="5" type="ORF">IPA_04020</name>
</gene>
<dbReference type="Proteomes" id="UP001063698">
    <property type="component" value="Chromosome"/>
</dbReference>
<dbReference type="AlphaFoldDB" id="A0A977K9C9"/>